<comment type="subunit">
    <text evidence="4">Part of a tri-snRNP complex.</text>
</comment>
<dbReference type="AlphaFoldDB" id="A0A072PM79"/>
<comment type="caution">
    <text evidence="10">The sequence shown here is derived from an EMBL/GenBank/DDBJ whole genome shotgun (WGS) entry which is preliminary data.</text>
</comment>
<dbReference type="HOGENOM" id="CLU_1107138_0_0_1"/>
<dbReference type="VEuPathDB" id="FungiDB:A1O9_02004"/>
<name>A0A072PM79_9EURO</name>
<evidence type="ECO:0000313" key="11">
    <source>
        <dbReference type="Proteomes" id="UP000027920"/>
    </source>
</evidence>
<feature type="region of interest" description="Disordered" evidence="8">
    <location>
        <begin position="119"/>
        <end position="195"/>
    </location>
</feature>
<feature type="compositionally biased region" description="Basic and acidic residues" evidence="8">
    <location>
        <begin position="147"/>
        <end position="167"/>
    </location>
</feature>
<dbReference type="RefSeq" id="XP_013263033.1">
    <property type="nucleotide sequence ID" value="XM_013407579.1"/>
</dbReference>
<dbReference type="PANTHER" id="PTHR31077:SF1">
    <property type="entry name" value="U4_U6.U5 SMALL NUCLEAR RIBONUCLEOPROTEIN 27 KDA PROTEIN"/>
    <property type="match status" value="1"/>
</dbReference>
<keyword evidence="6" id="KW-0508">mRNA splicing</keyword>
<accession>A0A072PM79</accession>
<gene>
    <name evidence="10" type="ORF">A1O9_02004</name>
</gene>
<dbReference type="InterPro" id="IPR013957">
    <property type="entry name" value="SNRNP27"/>
</dbReference>
<evidence type="ECO:0000259" key="9">
    <source>
        <dbReference type="Pfam" id="PF08648"/>
    </source>
</evidence>
<keyword evidence="11" id="KW-1185">Reference proteome</keyword>
<evidence type="ECO:0000256" key="2">
    <source>
        <dbReference type="ARBA" id="ARBA00004123"/>
    </source>
</evidence>
<evidence type="ECO:0000256" key="7">
    <source>
        <dbReference type="ARBA" id="ARBA00023242"/>
    </source>
</evidence>
<comment type="subcellular location">
    <subcellularLocation>
        <location evidence="2">Nucleus</location>
    </subcellularLocation>
</comment>
<dbReference type="Proteomes" id="UP000027920">
    <property type="component" value="Unassembled WGS sequence"/>
</dbReference>
<evidence type="ECO:0000256" key="8">
    <source>
        <dbReference type="SAM" id="MobiDB-lite"/>
    </source>
</evidence>
<dbReference type="OrthoDB" id="21368at2759"/>
<dbReference type="STRING" id="1182545.A0A072PM79"/>
<evidence type="ECO:0000256" key="3">
    <source>
        <dbReference type="ARBA" id="ARBA00008218"/>
    </source>
</evidence>
<reference evidence="10 11" key="1">
    <citation type="submission" date="2013-03" db="EMBL/GenBank/DDBJ databases">
        <title>The Genome Sequence of Exophiala aquamarina CBS 119918.</title>
        <authorList>
            <consortium name="The Broad Institute Genomics Platform"/>
            <person name="Cuomo C."/>
            <person name="de Hoog S."/>
            <person name="Gorbushina A."/>
            <person name="Walker B."/>
            <person name="Young S.K."/>
            <person name="Zeng Q."/>
            <person name="Gargeya S."/>
            <person name="Fitzgerald M."/>
            <person name="Haas B."/>
            <person name="Abouelleil A."/>
            <person name="Allen A.W."/>
            <person name="Alvarado L."/>
            <person name="Arachchi H.M."/>
            <person name="Berlin A.M."/>
            <person name="Chapman S.B."/>
            <person name="Gainer-Dewar J."/>
            <person name="Goldberg J."/>
            <person name="Griggs A."/>
            <person name="Gujja S."/>
            <person name="Hansen M."/>
            <person name="Howarth C."/>
            <person name="Imamovic A."/>
            <person name="Ireland A."/>
            <person name="Larimer J."/>
            <person name="McCowan C."/>
            <person name="Murphy C."/>
            <person name="Pearson M."/>
            <person name="Poon T.W."/>
            <person name="Priest M."/>
            <person name="Roberts A."/>
            <person name="Saif S."/>
            <person name="Shea T."/>
            <person name="Sisk P."/>
            <person name="Sykes S."/>
            <person name="Wortman J."/>
            <person name="Nusbaum C."/>
            <person name="Birren B."/>
        </authorList>
    </citation>
    <scope>NUCLEOTIDE SEQUENCE [LARGE SCALE GENOMIC DNA]</scope>
    <source>
        <strain evidence="10 11">CBS 119918</strain>
    </source>
</reference>
<evidence type="ECO:0000313" key="10">
    <source>
        <dbReference type="EMBL" id="KEF60443.1"/>
    </source>
</evidence>
<evidence type="ECO:0000256" key="4">
    <source>
        <dbReference type="ARBA" id="ARBA00011825"/>
    </source>
</evidence>
<keyword evidence="7" id="KW-0539">Nucleus</keyword>
<comment type="similarity">
    <text evidence="3">Belongs to the SNUT3 family.</text>
</comment>
<sequence length="251" mass="27480">MNHLQSEPGEQTWRPLWTETVVVHHDQVPAAEIQERNGSMRTIENQVEALGVMRVAGGDLGQNRAIKKTGNGSAADRESTHIETGTVIGTEGVMEVGEIEESMIEVTGTGAGVVIDHHSEWSHRHSRSRSPVKNGGGTPVRARSPPRRLDRDRVRPRGDQAKSEENPSKSAASPRPGQAQPAANGGAMAVDEDEDDAFLRRAMGFASFKSTHNTKVPGNQIYGVRKEKKTEYRQYMNRVGGFNRPLSPSRS</sequence>
<proteinExistence type="inferred from homology"/>
<comment type="function">
    <text evidence="1">May play a role in mRNA splicing.</text>
</comment>
<dbReference type="GeneID" id="25276949"/>
<keyword evidence="5" id="KW-0507">mRNA processing</keyword>
<dbReference type="GO" id="GO:0008380">
    <property type="term" value="P:RNA splicing"/>
    <property type="evidence" value="ECO:0007669"/>
    <property type="project" value="UniProtKB-KW"/>
</dbReference>
<dbReference type="Pfam" id="PF08648">
    <property type="entry name" value="SNRNP27"/>
    <property type="match status" value="1"/>
</dbReference>
<protein>
    <recommendedName>
        <fullName evidence="9">U4/U6.U5 small nuclear ribonucleoprotein 27kDa protein domain-containing protein</fullName>
    </recommendedName>
</protein>
<dbReference type="GO" id="GO:0071011">
    <property type="term" value="C:precatalytic spliceosome"/>
    <property type="evidence" value="ECO:0007669"/>
    <property type="project" value="TreeGrafter"/>
</dbReference>
<evidence type="ECO:0000256" key="1">
    <source>
        <dbReference type="ARBA" id="ARBA00003632"/>
    </source>
</evidence>
<evidence type="ECO:0000256" key="5">
    <source>
        <dbReference type="ARBA" id="ARBA00022664"/>
    </source>
</evidence>
<dbReference type="GO" id="GO:0006397">
    <property type="term" value="P:mRNA processing"/>
    <property type="evidence" value="ECO:0007669"/>
    <property type="project" value="UniProtKB-KW"/>
</dbReference>
<feature type="domain" description="U4/U6.U5 small nuclear ribonucleoprotein 27kDa protein" evidence="9">
    <location>
        <begin position="195"/>
        <end position="248"/>
    </location>
</feature>
<organism evidence="10 11">
    <name type="scientific">Exophiala aquamarina CBS 119918</name>
    <dbReference type="NCBI Taxonomy" id="1182545"/>
    <lineage>
        <taxon>Eukaryota</taxon>
        <taxon>Fungi</taxon>
        <taxon>Dikarya</taxon>
        <taxon>Ascomycota</taxon>
        <taxon>Pezizomycotina</taxon>
        <taxon>Eurotiomycetes</taxon>
        <taxon>Chaetothyriomycetidae</taxon>
        <taxon>Chaetothyriales</taxon>
        <taxon>Herpotrichiellaceae</taxon>
        <taxon>Exophiala</taxon>
    </lineage>
</organism>
<feature type="compositionally biased region" description="Low complexity" evidence="8">
    <location>
        <begin position="174"/>
        <end position="189"/>
    </location>
</feature>
<dbReference type="PANTHER" id="PTHR31077">
    <property type="entry name" value="U4/U6.U5 SMALL NUCLEAR RIBONUCLEOPROTEIN 27 KDA PROTEIN"/>
    <property type="match status" value="1"/>
</dbReference>
<evidence type="ECO:0000256" key="6">
    <source>
        <dbReference type="ARBA" id="ARBA00023187"/>
    </source>
</evidence>
<dbReference type="EMBL" id="AMGV01000002">
    <property type="protein sequence ID" value="KEF60443.1"/>
    <property type="molecule type" value="Genomic_DNA"/>
</dbReference>